<gene>
    <name evidence="2" type="ORF">DPPLL_08870</name>
</gene>
<keyword evidence="1" id="KW-0812">Transmembrane</keyword>
<dbReference type="InterPro" id="IPR016907">
    <property type="entry name" value="UCP029033"/>
</dbReference>
<dbReference type="InterPro" id="IPR052022">
    <property type="entry name" value="26kDa_periplasmic_antigen"/>
</dbReference>
<protein>
    <submittedName>
        <fullName evidence="2">SIMPL domain-containing protein</fullName>
    </submittedName>
</protein>
<organism evidence="2 3">
    <name type="scientific">Desulfofustis limnaeus</name>
    <dbReference type="NCBI Taxonomy" id="2740163"/>
    <lineage>
        <taxon>Bacteria</taxon>
        <taxon>Pseudomonadati</taxon>
        <taxon>Thermodesulfobacteriota</taxon>
        <taxon>Desulfobulbia</taxon>
        <taxon>Desulfobulbales</taxon>
        <taxon>Desulfocapsaceae</taxon>
        <taxon>Desulfofustis</taxon>
    </lineage>
</organism>
<evidence type="ECO:0000313" key="3">
    <source>
        <dbReference type="Proteomes" id="UP000830055"/>
    </source>
</evidence>
<dbReference type="Gene3D" id="3.30.70.2970">
    <property type="entry name" value="Protein of unknown function (DUF541), domain 2"/>
    <property type="match status" value="1"/>
</dbReference>
<keyword evidence="1" id="KW-0472">Membrane</keyword>
<dbReference type="InterPro" id="IPR007497">
    <property type="entry name" value="SIMPL/DUF541"/>
</dbReference>
<feature type="transmembrane region" description="Helical" evidence="1">
    <location>
        <begin position="7"/>
        <end position="28"/>
    </location>
</feature>
<dbReference type="PANTHER" id="PTHR34387:SF2">
    <property type="entry name" value="SLR1258 PROTEIN"/>
    <property type="match status" value="1"/>
</dbReference>
<evidence type="ECO:0000256" key="1">
    <source>
        <dbReference type="SAM" id="Phobius"/>
    </source>
</evidence>
<reference evidence="2 3" key="1">
    <citation type="submission" date="2022-01" db="EMBL/GenBank/DDBJ databases">
        <title>Desulfofustis limnae sp. nov., a novel mesophilic sulfate-reducing bacterium isolated from marsh soil.</title>
        <authorList>
            <person name="Watanabe M."/>
            <person name="Takahashi A."/>
            <person name="Kojima H."/>
            <person name="Fukui M."/>
        </authorList>
    </citation>
    <scope>NUCLEOTIDE SEQUENCE [LARGE SCALE GENOMIC DNA]</scope>
    <source>
        <strain evidence="2 3">PPLL</strain>
    </source>
</reference>
<sequence>MAEKRTVEAAILGAFICVGLIIFGSLLANTALNVKALERTITVKGLAEREVTADTAIWPITFNEASNDLAELYGAIEHHTSLVLRFLQDNGFADDEITLSQPAITDRQAQQYGDTRNIEFRYTAAATVTVYSRQVELVRATMRKIVDLGKEGIAITGQDYQNKTEFIFTGLNDIKPEMVEEATLKAREVALKFAKDSSSSLGKIKAADQGQFSIADRDASTPHIKKVRVVSTIVYYLSD</sequence>
<dbReference type="EMBL" id="AP025516">
    <property type="protein sequence ID" value="BDD86522.1"/>
    <property type="molecule type" value="Genomic_DNA"/>
</dbReference>
<dbReference type="PIRSF" id="PIRSF029033">
    <property type="entry name" value="UCP029033"/>
    <property type="match status" value="1"/>
</dbReference>
<dbReference type="PANTHER" id="PTHR34387">
    <property type="entry name" value="SLR1258 PROTEIN"/>
    <property type="match status" value="1"/>
</dbReference>
<dbReference type="Pfam" id="PF04402">
    <property type="entry name" value="SIMPL"/>
    <property type="match status" value="1"/>
</dbReference>
<accession>A0ABN6M520</accession>
<proteinExistence type="predicted"/>
<name>A0ABN6M520_9BACT</name>
<evidence type="ECO:0000313" key="2">
    <source>
        <dbReference type="EMBL" id="BDD86522.1"/>
    </source>
</evidence>
<keyword evidence="1" id="KW-1133">Transmembrane helix</keyword>
<dbReference type="RefSeq" id="WP_284153607.1">
    <property type="nucleotide sequence ID" value="NZ_AP025516.1"/>
</dbReference>
<keyword evidence="3" id="KW-1185">Reference proteome</keyword>
<dbReference type="Proteomes" id="UP000830055">
    <property type="component" value="Chromosome"/>
</dbReference>